<evidence type="ECO:0000256" key="4">
    <source>
        <dbReference type="ARBA" id="ARBA00022801"/>
    </source>
</evidence>
<protein>
    <recommendedName>
        <fullName evidence="6">Serine protease</fullName>
        <ecNumber evidence="6">3.4.21.-</ecNumber>
    </recommendedName>
</protein>
<dbReference type="InterPro" id="IPR045432">
    <property type="entry name" value="EAD5"/>
</dbReference>
<evidence type="ECO:0000313" key="8">
    <source>
        <dbReference type="EMBL" id="ANL87880.1"/>
    </source>
</evidence>
<dbReference type="PANTHER" id="PTHR14389:SF3">
    <property type="entry name" value="PROTEIN FAM111A-LIKE"/>
    <property type="match status" value="1"/>
</dbReference>
<keyword evidence="3" id="KW-0732">Signal</keyword>
<name>A0ABM6CHW2_9HYPH</name>
<dbReference type="RefSeq" id="WP_064832780.1">
    <property type="nucleotide sequence ID" value="NZ_CP013572.1"/>
</dbReference>
<dbReference type="InterPro" id="IPR009003">
    <property type="entry name" value="Peptidase_S1_PA"/>
</dbReference>
<dbReference type="Proteomes" id="UP000078551">
    <property type="component" value="Plasmid pRphaN671d"/>
</dbReference>
<organism evidence="8 9">
    <name type="scientific">Rhizobium phaseoli</name>
    <dbReference type="NCBI Taxonomy" id="396"/>
    <lineage>
        <taxon>Bacteria</taxon>
        <taxon>Pseudomonadati</taxon>
        <taxon>Pseudomonadota</taxon>
        <taxon>Alphaproteobacteria</taxon>
        <taxon>Hyphomicrobiales</taxon>
        <taxon>Rhizobiaceae</taxon>
        <taxon>Rhizobium/Agrobacterium group</taxon>
        <taxon>Rhizobium</taxon>
    </lineage>
</organism>
<dbReference type="PANTHER" id="PTHR14389">
    <property type="entry name" value="SI:CH1073-475A24.1"/>
    <property type="match status" value="1"/>
</dbReference>
<accession>A0ABM6CHW2</accession>
<dbReference type="InterPro" id="IPR008256">
    <property type="entry name" value="Peptidase_S1B"/>
</dbReference>
<gene>
    <name evidence="8" type="ORF">AMC81_PD00023</name>
</gene>
<dbReference type="EC" id="3.4.21.-" evidence="6"/>
<feature type="domain" description="Effector-associated" evidence="7">
    <location>
        <begin position="6"/>
        <end position="129"/>
    </location>
</feature>
<keyword evidence="2 6" id="KW-0645">Protease</keyword>
<dbReference type="Gene3D" id="2.40.10.10">
    <property type="entry name" value="Trypsin-like serine proteases"/>
    <property type="match status" value="2"/>
</dbReference>
<keyword evidence="4 6" id="KW-0378">Hydrolase</keyword>
<evidence type="ECO:0000256" key="5">
    <source>
        <dbReference type="ARBA" id="ARBA00022825"/>
    </source>
</evidence>
<evidence type="ECO:0000259" key="7">
    <source>
        <dbReference type="Pfam" id="PF19957"/>
    </source>
</evidence>
<dbReference type="Pfam" id="PF19957">
    <property type="entry name" value="EAD5"/>
    <property type="match status" value="1"/>
</dbReference>
<dbReference type="InterPro" id="IPR043504">
    <property type="entry name" value="Peptidase_S1_PA_chymotrypsin"/>
</dbReference>
<evidence type="ECO:0000256" key="1">
    <source>
        <dbReference type="ARBA" id="ARBA00008764"/>
    </source>
</evidence>
<geneLocation type="plasmid" evidence="8 9">
    <name>pRphaN671d</name>
</geneLocation>
<evidence type="ECO:0000313" key="9">
    <source>
        <dbReference type="Proteomes" id="UP000078551"/>
    </source>
</evidence>
<evidence type="ECO:0000256" key="6">
    <source>
        <dbReference type="RuleBase" id="RU004296"/>
    </source>
</evidence>
<proteinExistence type="inferred from homology"/>
<reference evidence="8 9" key="1">
    <citation type="submission" date="2015-11" db="EMBL/GenBank/DDBJ databases">
        <title>The limits of bacterial species coexistence and the symbiotic plasmid transference in sympatric Rhizobium populations.</title>
        <authorList>
            <person name="Perez-Carrascal O.M."/>
            <person name="VanInsberghe D."/>
            <person name="Juarez S."/>
            <person name="Polz M.F."/>
            <person name="Vinuesa P."/>
            <person name="Gonzalez V."/>
        </authorList>
    </citation>
    <scope>NUCLEOTIDE SEQUENCE [LARGE SCALE GENOMIC DNA]</scope>
    <source>
        <strain evidence="8 9">N771</strain>
        <plasmid evidence="8 9">pRphaN671d</plasmid>
    </source>
</reference>
<comment type="similarity">
    <text evidence="1 6">Belongs to the peptidase S1B family.</text>
</comment>
<dbReference type="SUPFAM" id="SSF50494">
    <property type="entry name" value="Trypsin-like serine proteases"/>
    <property type="match status" value="1"/>
</dbReference>
<sequence>MFFDIDELHEIQQQAIKAGLHNKRSLLMGGILPEYVAMLETNDVPSEQVFLDLEAMDDPEPIVGGVVPLERWLRNAAFATSMFPTRQKFFRERADRVEKHKLQQADPAPSLTLPERVLFDSELLPVGFLAGALRTSSAVAKLTVTRFEESEARTQPYSNEPMQYFGTGWLIGPKHLITNYHVVDARSEGEERATQADFELQGQNLEVLFDYNQDNVAGERVKTSGVKASNSALDYAVLELERSMEGRPILPLWGSPVEFAGAQRLPVNIIQHPAGAPKQLAIRNNLAAAMHNGDLAYFTETDGGSSGAPVCNDHWHVLALHKAATMSLGKFNYQGKETVWVNIGTLMHRIVDDLKNSHSRLWAQIGAILV</sequence>
<keyword evidence="5 6" id="KW-0720">Serine protease</keyword>
<evidence type="ECO:0000256" key="2">
    <source>
        <dbReference type="ARBA" id="ARBA00022670"/>
    </source>
</evidence>
<keyword evidence="8" id="KW-0614">Plasmid</keyword>
<keyword evidence="9" id="KW-1185">Reference proteome</keyword>
<dbReference type="EMBL" id="CP013572">
    <property type="protein sequence ID" value="ANL87880.1"/>
    <property type="molecule type" value="Genomic_DNA"/>
</dbReference>
<dbReference type="Pfam" id="PF13365">
    <property type="entry name" value="Trypsin_2"/>
    <property type="match status" value="1"/>
</dbReference>
<evidence type="ECO:0000256" key="3">
    <source>
        <dbReference type="ARBA" id="ARBA00022729"/>
    </source>
</evidence>
<dbReference type="PRINTS" id="PR00839">
    <property type="entry name" value="V8PROTEASE"/>
</dbReference>